<evidence type="ECO:0000256" key="5">
    <source>
        <dbReference type="ARBA" id="ARBA00022490"/>
    </source>
</evidence>
<feature type="site" description="Plays an important role in substrate specificity" evidence="11">
    <location>
        <position position="231"/>
    </location>
</feature>
<comment type="caution">
    <text evidence="14">The sequence shown here is derived from an EMBL/GenBank/DDBJ whole genome shotgun (WGS) entry which is preliminary data.</text>
</comment>
<comment type="pathway">
    <text evidence="11">One-carbon metabolism; tetrahydrofolate interconversion.</text>
</comment>
<keyword evidence="7 11" id="KW-0808">Transferase</keyword>
<dbReference type="GO" id="GO:0030170">
    <property type="term" value="F:pyridoxal phosphate binding"/>
    <property type="evidence" value="ECO:0007669"/>
    <property type="project" value="UniProtKB-UniRule"/>
</dbReference>
<comment type="pathway">
    <text evidence="11">Amino-acid biosynthesis; glycine biosynthesis; glycine from L-serine: step 1/1.</text>
</comment>
<dbReference type="FunFam" id="3.40.640.10:FF:000001">
    <property type="entry name" value="Serine hydroxymethyltransferase"/>
    <property type="match status" value="1"/>
</dbReference>
<name>A0A4Q7J2F7_9PSEU</name>
<dbReference type="UniPathway" id="UPA00193"/>
<evidence type="ECO:0000256" key="11">
    <source>
        <dbReference type="HAMAP-Rule" id="MF_00051"/>
    </source>
</evidence>
<comment type="similarity">
    <text evidence="3 11">Belongs to the SHMT family.</text>
</comment>
<dbReference type="InterPro" id="IPR049943">
    <property type="entry name" value="Ser_HO-MeTrfase-like"/>
</dbReference>
<evidence type="ECO:0000256" key="4">
    <source>
        <dbReference type="ARBA" id="ARBA00011738"/>
    </source>
</evidence>
<dbReference type="GO" id="GO:0032259">
    <property type="term" value="P:methylation"/>
    <property type="evidence" value="ECO:0007669"/>
    <property type="project" value="UniProtKB-KW"/>
</dbReference>
<evidence type="ECO:0000256" key="2">
    <source>
        <dbReference type="ARBA" id="ARBA00004496"/>
    </source>
</evidence>
<comment type="caution">
    <text evidence="11">Lacks conserved residue(s) required for the propagation of feature annotation.</text>
</comment>
<dbReference type="InterPro" id="IPR015421">
    <property type="entry name" value="PyrdxlP-dep_Trfase_major"/>
</dbReference>
<dbReference type="RefSeq" id="WP_130477364.1">
    <property type="nucleotide sequence ID" value="NZ_SFCC01000011.1"/>
</dbReference>
<dbReference type="GO" id="GO:0004372">
    <property type="term" value="F:glycine hydroxymethyltransferase activity"/>
    <property type="evidence" value="ECO:0007669"/>
    <property type="project" value="UniProtKB-UniRule"/>
</dbReference>
<dbReference type="GO" id="GO:0008168">
    <property type="term" value="F:methyltransferase activity"/>
    <property type="evidence" value="ECO:0007669"/>
    <property type="project" value="UniProtKB-KW"/>
</dbReference>
<keyword evidence="11" id="KW-0028">Amino-acid biosynthesis</keyword>
<keyword evidence="8 11" id="KW-0663">Pyridoxal phosphate</keyword>
<dbReference type="EC" id="2.1.2.1" evidence="11"/>
<comment type="subunit">
    <text evidence="4 11">Homodimer.</text>
</comment>
<dbReference type="EMBL" id="SFCC01000011">
    <property type="protein sequence ID" value="RZQ61631.1"/>
    <property type="molecule type" value="Genomic_DNA"/>
</dbReference>
<organism evidence="14 15">
    <name type="scientific">Amycolatopsis suaedae</name>
    <dbReference type="NCBI Taxonomy" id="2510978"/>
    <lineage>
        <taxon>Bacteria</taxon>
        <taxon>Bacillati</taxon>
        <taxon>Actinomycetota</taxon>
        <taxon>Actinomycetes</taxon>
        <taxon>Pseudonocardiales</taxon>
        <taxon>Pseudonocardiaceae</taxon>
        <taxon>Amycolatopsis</taxon>
    </lineage>
</organism>
<keyword evidence="6 11" id="KW-0554">One-carbon metabolism</keyword>
<comment type="subcellular location">
    <subcellularLocation>
        <location evidence="2 11">Cytoplasm</location>
    </subcellularLocation>
</comment>
<proteinExistence type="inferred from homology"/>
<dbReference type="OrthoDB" id="9803846at2"/>
<dbReference type="InterPro" id="IPR001085">
    <property type="entry name" value="Ser_HO-MeTrfase"/>
</dbReference>
<evidence type="ECO:0000256" key="12">
    <source>
        <dbReference type="PIRSR" id="PIRSR000412-50"/>
    </source>
</evidence>
<dbReference type="PROSITE" id="PS00096">
    <property type="entry name" value="SHMT"/>
    <property type="match status" value="1"/>
</dbReference>
<dbReference type="AlphaFoldDB" id="A0A4Q7J2F7"/>
<dbReference type="PANTHER" id="PTHR11680">
    <property type="entry name" value="SERINE HYDROXYMETHYLTRANSFERASE"/>
    <property type="match status" value="1"/>
</dbReference>
<sequence>MTHQPAIPTLTAADPEIAGLIEDEARRQHDKIRLIASENYVSAAVLEATGTVLTNKYSEGYAGRRYYEGQQLIDQVETLAIERAKSLFGADHANVQPYSGSPANLAAYLAFAQPGDTVLGMALPDGGHLTHGWGVSATGKWFTPVRYGVRKETGRVDLDQVRDLARQHRPKLIFAGGTAIPRTIDFPAFAEIAREVDAVLVADIAHIAGLVAGGAHPSPVGHAQVITTTTHKTLRGPRGAMILSDAEHAKAVDKAVFPGLQGGPHNHTTAAIAVALGEAAKPEFRDYAAAVVANAKALAEALIERGFDLVSGGTDNHLLLVDLTSKNVPGKPAAQALDRAGIELNYNTVPFDPRKPFDPSGIRLGTGAITTRGLTPEHQPRIAEWIDRTVTAVRGEDEAALDVIAGEVRDLLQAYPIPGYRP</sequence>
<dbReference type="GO" id="GO:0019264">
    <property type="term" value="P:glycine biosynthetic process from serine"/>
    <property type="evidence" value="ECO:0007669"/>
    <property type="project" value="UniProtKB-UniRule"/>
</dbReference>
<keyword evidence="5 11" id="KW-0963">Cytoplasm</keyword>
<comment type="cofactor">
    <cofactor evidence="1 11 12">
        <name>pyridoxal 5'-phosphate</name>
        <dbReference type="ChEBI" id="CHEBI:597326"/>
    </cofactor>
</comment>
<dbReference type="GO" id="GO:0005829">
    <property type="term" value="C:cytosol"/>
    <property type="evidence" value="ECO:0007669"/>
    <property type="project" value="TreeGrafter"/>
</dbReference>
<keyword evidence="14" id="KW-0489">Methyltransferase</keyword>
<dbReference type="GO" id="GO:0042803">
    <property type="term" value="F:protein homodimerization activity"/>
    <property type="evidence" value="ECO:0007669"/>
    <property type="project" value="UniProtKB-ARBA"/>
</dbReference>
<evidence type="ECO:0000256" key="6">
    <source>
        <dbReference type="ARBA" id="ARBA00022563"/>
    </source>
</evidence>
<dbReference type="InterPro" id="IPR019798">
    <property type="entry name" value="Ser_HO-MeTrfase_PLP_BS"/>
</dbReference>
<dbReference type="PIRSF" id="PIRSF000412">
    <property type="entry name" value="SHMT"/>
    <property type="match status" value="1"/>
</dbReference>
<dbReference type="Proteomes" id="UP000292003">
    <property type="component" value="Unassembled WGS sequence"/>
</dbReference>
<feature type="binding site" evidence="11">
    <location>
        <position position="123"/>
    </location>
    <ligand>
        <name>(6S)-5,6,7,8-tetrahydrofolate</name>
        <dbReference type="ChEBI" id="CHEBI:57453"/>
    </ligand>
</feature>
<keyword evidence="9" id="KW-0045">Antibiotic biosynthesis</keyword>
<gene>
    <name evidence="11" type="primary">glyA</name>
    <name evidence="14" type="ORF">EWH70_21940</name>
</gene>
<evidence type="ECO:0000313" key="15">
    <source>
        <dbReference type="Proteomes" id="UP000292003"/>
    </source>
</evidence>
<dbReference type="GO" id="GO:0035999">
    <property type="term" value="P:tetrahydrofolate interconversion"/>
    <property type="evidence" value="ECO:0007669"/>
    <property type="project" value="UniProtKB-UniRule"/>
</dbReference>
<dbReference type="Gene3D" id="3.40.640.10">
    <property type="entry name" value="Type I PLP-dependent aspartate aminotransferase-like (Major domain)"/>
    <property type="match status" value="1"/>
</dbReference>
<evidence type="ECO:0000256" key="1">
    <source>
        <dbReference type="ARBA" id="ARBA00001933"/>
    </source>
</evidence>
<evidence type="ECO:0000256" key="10">
    <source>
        <dbReference type="ARBA" id="ARBA00054606"/>
    </source>
</evidence>
<evidence type="ECO:0000256" key="9">
    <source>
        <dbReference type="ARBA" id="ARBA00023194"/>
    </source>
</evidence>
<dbReference type="HAMAP" id="MF_00051">
    <property type="entry name" value="SHMT"/>
    <property type="match status" value="1"/>
</dbReference>
<keyword evidence="15" id="KW-1185">Reference proteome</keyword>
<comment type="function">
    <text evidence="10">Catalyzes the reversible interconversion of serine and glycine with tetrahydrofolate (THF) serving as the one-carbon carrier. This reaction serves as the major source of one-carbon groups required for the biosynthesis of purines, thymidylate, methionine, and other important biomolecules. Also exhibits THF-independent aldolase activity toward beta-hydroxyamino acids, producing glycine and aldehydes, via a retro-aldol mechanism. Thus, is able to catalyze the cleavage of L-allo-threonine.</text>
</comment>
<evidence type="ECO:0000256" key="7">
    <source>
        <dbReference type="ARBA" id="ARBA00022679"/>
    </source>
</evidence>
<accession>A0A4Q7J2F7</accession>
<feature type="modified residue" description="N6-(pyridoxal phosphate)lysine" evidence="11 12">
    <location>
        <position position="232"/>
    </location>
</feature>
<feature type="binding site" evidence="11">
    <location>
        <begin position="127"/>
        <end position="129"/>
    </location>
    <ligand>
        <name>(6S)-5,6,7,8-tetrahydrofolate</name>
        <dbReference type="ChEBI" id="CHEBI:57453"/>
    </ligand>
</feature>
<dbReference type="SUPFAM" id="SSF53383">
    <property type="entry name" value="PLP-dependent transferases"/>
    <property type="match status" value="1"/>
</dbReference>
<feature type="domain" description="Serine hydroxymethyltransferase-like" evidence="13">
    <location>
        <begin position="11"/>
        <end position="386"/>
    </location>
</feature>
<dbReference type="GO" id="GO:0017000">
    <property type="term" value="P:antibiotic biosynthetic process"/>
    <property type="evidence" value="ECO:0007669"/>
    <property type="project" value="UniProtKB-KW"/>
</dbReference>
<dbReference type="InterPro" id="IPR015422">
    <property type="entry name" value="PyrdxlP-dep_Trfase_small"/>
</dbReference>
<evidence type="ECO:0000259" key="13">
    <source>
        <dbReference type="Pfam" id="PF00464"/>
    </source>
</evidence>
<dbReference type="UniPathway" id="UPA00288">
    <property type="reaction ID" value="UER01023"/>
</dbReference>
<dbReference type="CDD" id="cd00378">
    <property type="entry name" value="SHMT"/>
    <property type="match status" value="1"/>
</dbReference>
<evidence type="ECO:0000313" key="14">
    <source>
        <dbReference type="EMBL" id="RZQ61631.1"/>
    </source>
</evidence>
<protein>
    <recommendedName>
        <fullName evidence="11">Serine hydroxymethyltransferase</fullName>
        <shortName evidence="11">SHMT</shortName>
        <shortName evidence="11">Serine methylase</shortName>
        <ecNumber evidence="11">2.1.2.1</ecNumber>
    </recommendedName>
</protein>
<comment type="catalytic activity">
    <reaction evidence="11">
        <text>(6R)-5,10-methylene-5,6,7,8-tetrahydrofolate + glycine + H2O = (6S)-5,6,7,8-tetrahydrofolate + L-serine</text>
        <dbReference type="Rhea" id="RHEA:15481"/>
        <dbReference type="ChEBI" id="CHEBI:15377"/>
        <dbReference type="ChEBI" id="CHEBI:15636"/>
        <dbReference type="ChEBI" id="CHEBI:33384"/>
        <dbReference type="ChEBI" id="CHEBI:57305"/>
        <dbReference type="ChEBI" id="CHEBI:57453"/>
        <dbReference type="EC" id="2.1.2.1"/>
    </reaction>
</comment>
<evidence type="ECO:0000256" key="8">
    <source>
        <dbReference type="ARBA" id="ARBA00022898"/>
    </source>
</evidence>
<dbReference type="PANTHER" id="PTHR11680:SF35">
    <property type="entry name" value="SERINE HYDROXYMETHYLTRANSFERASE 1"/>
    <property type="match status" value="1"/>
</dbReference>
<dbReference type="Gene3D" id="3.90.1150.10">
    <property type="entry name" value="Aspartate Aminotransferase, domain 1"/>
    <property type="match status" value="1"/>
</dbReference>
<dbReference type="NCBIfam" id="NF000586">
    <property type="entry name" value="PRK00011.1"/>
    <property type="match status" value="1"/>
</dbReference>
<evidence type="ECO:0000256" key="3">
    <source>
        <dbReference type="ARBA" id="ARBA00006376"/>
    </source>
</evidence>
<dbReference type="Pfam" id="PF00464">
    <property type="entry name" value="SHMT"/>
    <property type="match status" value="1"/>
</dbReference>
<dbReference type="InterPro" id="IPR039429">
    <property type="entry name" value="SHMT-like_dom"/>
</dbReference>
<reference evidence="14 15" key="1">
    <citation type="submission" date="2019-02" db="EMBL/GenBank/DDBJ databases">
        <title>Draft genome sequence of Amycolatopsis sp. 8-3EHSu isolated from roots of Suaeda maritima.</title>
        <authorList>
            <person name="Duangmal K."/>
            <person name="Chantavorakit T."/>
        </authorList>
    </citation>
    <scope>NUCLEOTIDE SEQUENCE [LARGE SCALE GENOMIC DNA]</scope>
    <source>
        <strain evidence="14 15">8-3EHSu</strain>
    </source>
</reference>
<dbReference type="InterPro" id="IPR015424">
    <property type="entry name" value="PyrdxlP-dep_Trfase"/>
</dbReference>